<feature type="domain" description="Amidohydrolase 3" evidence="3">
    <location>
        <begin position="39"/>
        <end position="400"/>
    </location>
</feature>
<dbReference type="SUPFAM" id="SSF51556">
    <property type="entry name" value="Metallo-dependent hydrolases"/>
    <property type="match status" value="1"/>
</dbReference>
<dbReference type="NCBIfam" id="NF005748">
    <property type="entry name" value="PRK07572.1"/>
    <property type="match status" value="1"/>
</dbReference>
<gene>
    <name evidence="4" type="ORF">CHR53_13045</name>
</gene>
<dbReference type="InterPro" id="IPR013108">
    <property type="entry name" value="Amidohydro_3"/>
</dbReference>
<dbReference type="EMBL" id="CP022572">
    <property type="protein sequence ID" value="AZU62132.1"/>
    <property type="molecule type" value="Genomic_DNA"/>
</dbReference>
<dbReference type="FunFam" id="3.20.20.140:FF:000019">
    <property type="entry name" value="Cytosine deaminase"/>
    <property type="match status" value="1"/>
</dbReference>
<evidence type="ECO:0000313" key="4">
    <source>
        <dbReference type="EMBL" id="AZU62132.1"/>
    </source>
</evidence>
<dbReference type="Pfam" id="PF07969">
    <property type="entry name" value="Amidohydro_3"/>
    <property type="match status" value="1"/>
</dbReference>
<dbReference type="AlphaFoldDB" id="A0A3Q9QUX4"/>
<dbReference type="OrthoDB" id="9815027at2"/>
<dbReference type="RefSeq" id="WP_127486818.1">
    <property type="nucleotide sequence ID" value="NZ_CP022572.1"/>
</dbReference>
<organism evidence="4 5">
    <name type="scientific">Neobacillus mesonae</name>
    <dbReference type="NCBI Taxonomy" id="1193713"/>
    <lineage>
        <taxon>Bacteria</taxon>
        <taxon>Bacillati</taxon>
        <taxon>Bacillota</taxon>
        <taxon>Bacilli</taxon>
        <taxon>Bacillales</taxon>
        <taxon>Bacillaceae</taxon>
        <taxon>Neobacillus</taxon>
    </lineage>
</organism>
<dbReference type="EC" id="3.5.4.1" evidence="4"/>
<accession>A0A3Q9QUX4</accession>
<protein>
    <submittedName>
        <fullName evidence="4">Cytosine deaminase</fullName>
        <ecNumber evidence="4">3.5.4.1</ecNumber>
    </submittedName>
</protein>
<proteinExistence type="predicted"/>
<evidence type="ECO:0000256" key="2">
    <source>
        <dbReference type="ARBA" id="ARBA00022801"/>
    </source>
</evidence>
<dbReference type="PANTHER" id="PTHR32027">
    <property type="entry name" value="CYTOSINE DEAMINASE"/>
    <property type="match status" value="1"/>
</dbReference>
<dbReference type="GO" id="GO:0046872">
    <property type="term" value="F:metal ion binding"/>
    <property type="evidence" value="ECO:0007669"/>
    <property type="project" value="UniProtKB-KW"/>
</dbReference>
<name>A0A3Q9QUX4_9BACI</name>
<dbReference type="Gene3D" id="3.20.20.140">
    <property type="entry name" value="Metal-dependent hydrolases"/>
    <property type="match status" value="1"/>
</dbReference>
<evidence type="ECO:0000259" key="3">
    <source>
        <dbReference type="Pfam" id="PF07969"/>
    </source>
</evidence>
<evidence type="ECO:0000256" key="1">
    <source>
        <dbReference type="ARBA" id="ARBA00022723"/>
    </source>
</evidence>
<dbReference type="PANTHER" id="PTHR32027:SF0">
    <property type="entry name" value="CYTOSINE DEAMINASE"/>
    <property type="match status" value="1"/>
</dbReference>
<keyword evidence="1" id="KW-0479">Metal-binding</keyword>
<dbReference type="Gene3D" id="2.30.40.10">
    <property type="entry name" value="Urease, subunit C, domain 1"/>
    <property type="match status" value="1"/>
</dbReference>
<keyword evidence="2 4" id="KW-0378">Hydrolase</keyword>
<dbReference type="GO" id="GO:0035888">
    <property type="term" value="F:isoguanine deaminase activity"/>
    <property type="evidence" value="ECO:0007669"/>
    <property type="project" value="TreeGrafter"/>
</dbReference>
<dbReference type="GO" id="GO:0006209">
    <property type="term" value="P:cytosine catabolic process"/>
    <property type="evidence" value="ECO:0007669"/>
    <property type="project" value="TreeGrafter"/>
</dbReference>
<dbReference type="SUPFAM" id="SSF51338">
    <property type="entry name" value="Composite domain of metallo-dependent hydrolases"/>
    <property type="match status" value="1"/>
</dbReference>
<dbReference type="CDD" id="cd01293">
    <property type="entry name" value="Bact_CD"/>
    <property type="match status" value="1"/>
</dbReference>
<dbReference type="GO" id="GO:0004131">
    <property type="term" value="F:cytosine deaminase activity"/>
    <property type="evidence" value="ECO:0007669"/>
    <property type="project" value="UniProtKB-EC"/>
</dbReference>
<sequence length="417" mass="46513">MYDLIVRNLKFPSDPSLKDIGIEDGQIKEIGKISASGKKEVDAYGDLVLAPFVESHIHLDTVLTAGTPQWNESGTLFEGIQIWGERKKKLTINDVKSRALEVLRNQLSYGILHVRSHVDISDPNLTALLALLEIKEEISPYINLQIVAFPQDGILSNRGNQQRLEEALRLGADAVGAIPHNEYTRENGVESLKICFLLAEKYNRMVNVFCDETDDGQSRFLEVVAMLALQMGLKQKVTASHANAMAHYPAPYVARLIGLLKEAEINIVSCPLVSSVMQERYDAWPKGRGITRIKELWKSGINVSIGHDDILTPFYPFGTGSMLQAAHMAIHLAQMTGKQEVEEIINMVTIRGAKTLQIESQYGIEEGKPASFVTLPAMDSFDLIRHQPMCRYVFSHGKIISENKFSTPRLNMDGILK</sequence>
<dbReference type="InterPro" id="IPR032466">
    <property type="entry name" value="Metal_Hydrolase"/>
</dbReference>
<keyword evidence="5" id="KW-1185">Reference proteome</keyword>
<dbReference type="Proteomes" id="UP000282892">
    <property type="component" value="Chromosome"/>
</dbReference>
<reference evidence="4 5" key="1">
    <citation type="submission" date="2017-07" db="EMBL/GenBank/DDBJ databases">
        <title>The complete genome sequence of Bacillus mesonae strain H20-5, an efficient strain improving plant abiotic stress resistance.</title>
        <authorList>
            <person name="Kim S.Y."/>
            <person name="Song H."/>
            <person name="Sang M.K."/>
            <person name="Weon H.-Y."/>
            <person name="Song J."/>
        </authorList>
    </citation>
    <scope>NUCLEOTIDE SEQUENCE [LARGE SCALE GENOMIC DNA]</scope>
    <source>
        <strain evidence="4 5">H20-5</strain>
    </source>
</reference>
<dbReference type="InterPro" id="IPR052349">
    <property type="entry name" value="Metallo-hydrolase_Enzymes"/>
</dbReference>
<dbReference type="InterPro" id="IPR011059">
    <property type="entry name" value="Metal-dep_hydrolase_composite"/>
</dbReference>
<dbReference type="KEGG" id="nmk:CHR53_13045"/>
<dbReference type="STRING" id="1193713.GCA_001636315_05048"/>
<evidence type="ECO:0000313" key="5">
    <source>
        <dbReference type="Proteomes" id="UP000282892"/>
    </source>
</evidence>
<dbReference type="NCBIfam" id="NF006685">
    <property type="entry name" value="PRK09230.1"/>
    <property type="match status" value="1"/>
</dbReference>